<dbReference type="OrthoDB" id="769613at2759"/>
<dbReference type="Proteomes" id="UP000029981">
    <property type="component" value="Chromosome 5"/>
</dbReference>
<dbReference type="EMBL" id="CM002926">
    <property type="protein sequence ID" value="KGN52514.1"/>
    <property type="molecule type" value="Genomic_DNA"/>
</dbReference>
<proteinExistence type="predicted"/>
<evidence type="ECO:0008006" key="7">
    <source>
        <dbReference type="Google" id="ProtNLM"/>
    </source>
</evidence>
<feature type="region of interest" description="Disordered" evidence="2">
    <location>
        <begin position="478"/>
        <end position="513"/>
    </location>
</feature>
<evidence type="ECO:0000313" key="5">
    <source>
        <dbReference type="EMBL" id="KGN52514.1"/>
    </source>
</evidence>
<feature type="compositionally biased region" description="Polar residues" evidence="2">
    <location>
        <begin position="570"/>
        <end position="586"/>
    </location>
</feature>
<dbReference type="PANTHER" id="PTHR31680:SF15">
    <property type="entry name" value="PROTEIN LONGIFOLIA 2"/>
    <property type="match status" value="1"/>
</dbReference>
<feature type="compositionally biased region" description="Polar residues" evidence="2">
    <location>
        <begin position="629"/>
        <end position="638"/>
    </location>
</feature>
<feature type="compositionally biased region" description="Low complexity" evidence="2">
    <location>
        <begin position="86"/>
        <end position="105"/>
    </location>
</feature>
<accession>A0A0A0KUG4</accession>
<feature type="region of interest" description="Disordered" evidence="2">
    <location>
        <begin position="268"/>
        <end position="304"/>
    </location>
</feature>
<dbReference type="Pfam" id="PF14383">
    <property type="entry name" value="VARLMGL"/>
    <property type="match status" value="1"/>
</dbReference>
<gene>
    <name evidence="5" type="ORF">Csa_5G639500</name>
</gene>
<dbReference type="STRING" id="3659.A0A0A0KUG4"/>
<evidence type="ECO:0000313" key="6">
    <source>
        <dbReference type="Proteomes" id="UP000029981"/>
    </source>
</evidence>
<reference evidence="5 6" key="1">
    <citation type="journal article" date="2009" name="Nat. Genet.">
        <title>The genome of the cucumber, Cucumis sativus L.</title>
        <authorList>
            <person name="Huang S."/>
            <person name="Li R."/>
            <person name="Zhang Z."/>
            <person name="Li L."/>
            <person name="Gu X."/>
            <person name="Fan W."/>
            <person name="Lucas W.J."/>
            <person name="Wang X."/>
            <person name="Xie B."/>
            <person name="Ni P."/>
            <person name="Ren Y."/>
            <person name="Zhu H."/>
            <person name="Li J."/>
            <person name="Lin K."/>
            <person name="Jin W."/>
            <person name="Fei Z."/>
            <person name="Li G."/>
            <person name="Staub J."/>
            <person name="Kilian A."/>
            <person name="van der Vossen E.A."/>
            <person name="Wu Y."/>
            <person name="Guo J."/>
            <person name="He J."/>
            <person name="Jia Z."/>
            <person name="Ren Y."/>
            <person name="Tian G."/>
            <person name="Lu Y."/>
            <person name="Ruan J."/>
            <person name="Qian W."/>
            <person name="Wang M."/>
            <person name="Huang Q."/>
            <person name="Li B."/>
            <person name="Xuan Z."/>
            <person name="Cao J."/>
            <person name="Asan"/>
            <person name="Wu Z."/>
            <person name="Zhang J."/>
            <person name="Cai Q."/>
            <person name="Bai Y."/>
            <person name="Zhao B."/>
            <person name="Han Y."/>
            <person name="Li Y."/>
            <person name="Li X."/>
            <person name="Wang S."/>
            <person name="Shi Q."/>
            <person name="Liu S."/>
            <person name="Cho W.K."/>
            <person name="Kim J.Y."/>
            <person name="Xu Y."/>
            <person name="Heller-Uszynska K."/>
            <person name="Miao H."/>
            <person name="Cheng Z."/>
            <person name="Zhang S."/>
            <person name="Wu J."/>
            <person name="Yang Y."/>
            <person name="Kang H."/>
            <person name="Li M."/>
            <person name="Liang H."/>
            <person name="Ren X."/>
            <person name="Shi Z."/>
            <person name="Wen M."/>
            <person name="Jian M."/>
            <person name="Yang H."/>
            <person name="Zhang G."/>
            <person name="Yang Z."/>
            <person name="Chen R."/>
            <person name="Liu S."/>
            <person name="Li J."/>
            <person name="Ma L."/>
            <person name="Liu H."/>
            <person name="Zhou Y."/>
            <person name="Zhao J."/>
            <person name="Fang X."/>
            <person name="Li G."/>
            <person name="Fang L."/>
            <person name="Li Y."/>
            <person name="Liu D."/>
            <person name="Zheng H."/>
            <person name="Zhang Y."/>
            <person name="Qin N."/>
            <person name="Li Z."/>
            <person name="Yang G."/>
            <person name="Yang S."/>
            <person name="Bolund L."/>
            <person name="Kristiansen K."/>
            <person name="Zheng H."/>
            <person name="Li S."/>
            <person name="Zhang X."/>
            <person name="Yang H."/>
            <person name="Wang J."/>
            <person name="Sun R."/>
            <person name="Zhang B."/>
            <person name="Jiang S."/>
            <person name="Wang J."/>
            <person name="Du Y."/>
            <person name="Li S."/>
        </authorList>
    </citation>
    <scope>NUCLEOTIDE SEQUENCE [LARGE SCALE GENOMIC DNA]</scope>
    <source>
        <strain evidence="6">cv. 9930</strain>
    </source>
</reference>
<dbReference type="AlphaFoldDB" id="A0A0A0KUG4"/>
<keyword evidence="6" id="KW-1185">Reference proteome</keyword>
<dbReference type="InterPro" id="IPR025486">
    <property type="entry name" value="DUF4378"/>
</dbReference>
<dbReference type="PANTHER" id="PTHR31680">
    <property type="entry name" value="LONGIFOLIA PROTEIN"/>
    <property type="match status" value="1"/>
</dbReference>
<reference evidence="5 6" key="3">
    <citation type="journal article" date="2010" name="BMC Genomics">
        <title>Transcriptome sequencing and comparative analysis of cucumber flowers with different sex types.</title>
        <authorList>
            <person name="Guo S."/>
            <person name="Zheng Y."/>
            <person name="Joung J.G."/>
            <person name="Liu S."/>
            <person name="Zhang Z."/>
            <person name="Crasta O.R."/>
            <person name="Sobral B.W."/>
            <person name="Xu Y."/>
            <person name="Huang S."/>
            <person name="Fei Z."/>
        </authorList>
    </citation>
    <scope>NUCLEOTIDE SEQUENCE [LARGE SCALE GENOMIC DNA]</scope>
    <source>
        <strain evidence="6">cv. 9930</strain>
    </source>
</reference>
<feature type="region of interest" description="Disordered" evidence="2">
    <location>
        <begin position="567"/>
        <end position="701"/>
    </location>
</feature>
<keyword evidence="1" id="KW-0175">Coiled coil</keyword>
<evidence type="ECO:0000256" key="2">
    <source>
        <dbReference type="SAM" id="MobiDB-lite"/>
    </source>
</evidence>
<feature type="compositionally biased region" description="Basic and acidic residues" evidence="2">
    <location>
        <begin position="283"/>
        <end position="296"/>
    </location>
</feature>
<feature type="compositionally biased region" description="Polar residues" evidence="2">
    <location>
        <begin position="602"/>
        <end position="617"/>
    </location>
</feature>
<evidence type="ECO:0000259" key="3">
    <source>
        <dbReference type="Pfam" id="PF14309"/>
    </source>
</evidence>
<protein>
    <recommendedName>
        <fullName evidence="7">DUF4378 domain-containing protein</fullName>
    </recommendedName>
</protein>
<dbReference type="Gramene" id="KGN52514">
    <property type="protein sequence ID" value="KGN52514"/>
    <property type="gene ID" value="Csa_5G639500"/>
</dbReference>
<organism evidence="5 6">
    <name type="scientific">Cucumis sativus</name>
    <name type="common">Cucumber</name>
    <dbReference type="NCBI Taxonomy" id="3659"/>
    <lineage>
        <taxon>Eukaryota</taxon>
        <taxon>Viridiplantae</taxon>
        <taxon>Streptophyta</taxon>
        <taxon>Embryophyta</taxon>
        <taxon>Tracheophyta</taxon>
        <taxon>Spermatophyta</taxon>
        <taxon>Magnoliopsida</taxon>
        <taxon>eudicotyledons</taxon>
        <taxon>Gunneridae</taxon>
        <taxon>Pentapetalae</taxon>
        <taxon>rosids</taxon>
        <taxon>fabids</taxon>
        <taxon>Cucurbitales</taxon>
        <taxon>Cucurbitaceae</taxon>
        <taxon>Benincaseae</taxon>
        <taxon>Cucumis</taxon>
    </lineage>
</organism>
<dbReference type="KEGG" id="csv:101215360"/>
<evidence type="ECO:0000259" key="4">
    <source>
        <dbReference type="Pfam" id="PF14383"/>
    </source>
</evidence>
<reference evidence="5 6" key="2">
    <citation type="journal article" date="2009" name="PLoS ONE">
        <title>An integrated genetic and cytogenetic map of the cucumber genome.</title>
        <authorList>
            <person name="Ren Y."/>
            <person name="Zhang Z."/>
            <person name="Liu J."/>
            <person name="Staub J.E."/>
            <person name="Han Y."/>
            <person name="Cheng Z."/>
            <person name="Li X."/>
            <person name="Lu J."/>
            <person name="Miao H."/>
            <person name="Kang H."/>
            <person name="Xie B."/>
            <person name="Gu X."/>
            <person name="Wang X."/>
            <person name="Du Y."/>
            <person name="Jin W."/>
            <person name="Huang S."/>
        </authorList>
    </citation>
    <scope>NUCLEOTIDE SEQUENCE [LARGE SCALE GENOMIC DNA]</scope>
    <source>
        <strain evidence="6">cv. 9930</strain>
    </source>
</reference>
<name>A0A0A0KUG4_CUCSA</name>
<feature type="coiled-coil region" evidence="1">
    <location>
        <begin position="804"/>
        <end position="831"/>
    </location>
</feature>
<dbReference type="Pfam" id="PF14309">
    <property type="entry name" value="DUF4378"/>
    <property type="match status" value="1"/>
</dbReference>
<reference evidence="5 6" key="4">
    <citation type="journal article" date="2011" name="BMC Genomics">
        <title>RNA-Seq improves annotation of protein-coding genes in the cucumber genome.</title>
        <authorList>
            <person name="Li Z."/>
            <person name="Zhang Z."/>
            <person name="Yan P."/>
            <person name="Huang S."/>
            <person name="Fei Z."/>
            <person name="Lin K."/>
        </authorList>
    </citation>
    <scope>NUCLEOTIDE SEQUENCE [LARGE SCALE GENOMIC DNA]</scope>
    <source>
        <strain evidence="6">cv. 9930</strain>
    </source>
</reference>
<feature type="region of interest" description="Disordered" evidence="2">
    <location>
        <begin position="41"/>
        <end position="105"/>
    </location>
</feature>
<feature type="compositionally biased region" description="Polar residues" evidence="2">
    <location>
        <begin position="478"/>
        <end position="503"/>
    </location>
</feature>
<sequence length="1049" mass="117735">MSARITYSLSDENQSLHKQIGCMNGIFQIFDRRYFLGGRSVPGRNQKKLLPSPGNDEGISMEPNSASQRTQGKNQKKTRKEKQRVSTESSRTSFSSTTSCSSSFSSLDANNRAAHLETTLLSHVDFPVNTTREILKNKHNATVKQLGCQSFEFRDIVKENMNREACAISVRTVAGEEAVSRKLKHVDSPRPTRQVEYTGSKTAGSNESFRVLARLREAHRYANEENDIPTHSAPKFNRRLSYDGRDSYDTLKSTIKIRELPRLSLDSKESWARRSVSGTRSNDLVKDFQKGNRDFEEPVSSRQSSTIVAKLMGLDSLPDSTSTYNSPSRLINACPTYEQNSFSRSSRKNDESTQQSRFSGSPRISHGDSYSPSLRNNHLGLKPNACAKLKVETTQASQVNRKGDVNEQATESHELSIDVPNNYSVYGEIEKRLSTLEFTKSGKDLRALKQILEAMQKSRAIFENKEQASDCASQVSMDGTVDQNRSSGAASPRNSRLNNTASSARDKDSNSLKSYKSSIIIMKPAKHLKISNSSPSVPLKHDTLCSGNEQVKMQSTKDIGLQHTHLRSLPSHSQSQPCTDKNTNTRILKPTKPTKDQHCLRTETSTASGNSPRVTSSRLHKKFGLEKQSCPTTPSSDSSRSERNTRKVGSSSTETKLRQKTSTSNQKSIKKSSKSSRCPGDTSQQQGGLYPLKPKSNGATSNITLQNTINTQFDNTKSNYILQDDDECEQRNAEMRLSNSIPKVKPTLTISEQQSPVSVLDSTFYQDDSPSPIKKISYAFEDDETVNSEAESSQEVPVQSQKSTETLSTEIKNLKSEIDKLRKHIRQVNFSNEEEELLNDSKNHFCQEMNSQHKYIWQVLSESGLLKDLDHGMSAIQLYSPGHLINPNLFLELEQSTTVKWPFDGDSYSKLNSTSGDRNKVQRKLVFDTVNEILLDKLVAERSSKHWLSKSNIAGTDSRGQQILKELCTQIDQLQDSNQSGSLHDYDDASRNMIWKDLMNPSCYWGNYQNDIPGIVLDIERQIFKDLITEIVMNEASFYDNNCREFPSN</sequence>
<feature type="domain" description="DUF4378" evidence="3">
    <location>
        <begin position="853"/>
        <end position="1030"/>
    </location>
</feature>
<dbReference type="OMA" id="SPRPFIH"/>
<dbReference type="GO" id="GO:0051513">
    <property type="term" value="P:regulation of monopolar cell growth"/>
    <property type="evidence" value="ECO:0007669"/>
    <property type="project" value="InterPro"/>
</dbReference>
<feature type="compositionally biased region" description="Polar residues" evidence="2">
    <location>
        <begin position="62"/>
        <end position="73"/>
    </location>
</feature>
<dbReference type="eggNOG" id="ENOG502R7XZ">
    <property type="taxonomic scope" value="Eukaryota"/>
</dbReference>
<dbReference type="InterPro" id="IPR033334">
    <property type="entry name" value="LNG1/2"/>
</dbReference>
<evidence type="ECO:0000256" key="1">
    <source>
        <dbReference type="SAM" id="Coils"/>
    </source>
</evidence>
<feature type="domain" description="DUF3741" evidence="4">
    <location>
        <begin position="306"/>
        <end position="322"/>
    </location>
</feature>
<dbReference type="InterPro" id="IPR032795">
    <property type="entry name" value="DUF3741-assoc"/>
</dbReference>
<feature type="region of interest" description="Disordered" evidence="2">
    <location>
        <begin position="338"/>
        <end position="378"/>
    </location>
</feature>